<accession>A0A8E0S1Q4</accession>
<proteinExistence type="predicted"/>
<feature type="domain" description="RIMS-binding protein 1/2/3 Fn3" evidence="1">
    <location>
        <begin position="316"/>
        <end position="418"/>
    </location>
</feature>
<protein>
    <recommendedName>
        <fullName evidence="1">RIMS-binding protein 1/2/3 Fn3 domain-containing protein</fullName>
    </recommendedName>
</protein>
<comment type="caution">
    <text evidence="2">The sequence shown here is derived from an EMBL/GenBank/DDBJ whole genome shotgun (WGS) entry which is preliminary data.</text>
</comment>
<dbReference type="EMBL" id="LUCM01002848">
    <property type="protein sequence ID" value="KAA0196739.1"/>
    <property type="molecule type" value="Genomic_DNA"/>
</dbReference>
<dbReference type="Gene3D" id="2.60.40.10">
    <property type="entry name" value="Immunoglobulins"/>
    <property type="match status" value="1"/>
</dbReference>
<name>A0A8E0S1Q4_9TREM</name>
<sequence length="423" mass="47716">MTYRLYRSGDGNSIRDILEHFLLRNQNETQSIDVLLEQPIDFSSRISEEDYLEAGHIGIRPVGLSRTVSQVMVYSNIPKNFVAIRVSFCNSFNSKVRENRFSELLFQKDSTKSKNPKCGTPRCVRINSTIDKKYSEQIKSRVHGRPRCEYHVTQGADIVASFVNCVGDSKQKSDKCTQTNQISHINPKRQENTEISNLTITEKRTIGIETESEPDLMAPDTVNLPEEFSKLHEELEKIHAVVWQLHEQYQLDHASRPRSIPPVDRNSDTFTWELGETCPPTSMGSNYPTEQHRPSQIAVPGINGFESLAEDRPFVEPPRNVNVKRVSLDHSWFITWSKPKVATSDSTDLRSSASETDPIGYRVTINGDSVKRLPSARITKCLINTSRNTDFGGTVPETVGVQSVARNGSLSEMVTTQLLTDTE</sequence>
<dbReference type="OrthoDB" id="6258007at2759"/>
<evidence type="ECO:0000259" key="1">
    <source>
        <dbReference type="Pfam" id="PF25523"/>
    </source>
</evidence>
<evidence type="ECO:0000313" key="2">
    <source>
        <dbReference type="EMBL" id="KAA0196739.1"/>
    </source>
</evidence>
<dbReference type="InterPro" id="IPR057884">
    <property type="entry name" value="FN3_RIM-BP1/2/3"/>
</dbReference>
<organism evidence="2 3">
    <name type="scientific">Fasciolopsis buskii</name>
    <dbReference type="NCBI Taxonomy" id="27845"/>
    <lineage>
        <taxon>Eukaryota</taxon>
        <taxon>Metazoa</taxon>
        <taxon>Spiralia</taxon>
        <taxon>Lophotrochozoa</taxon>
        <taxon>Platyhelminthes</taxon>
        <taxon>Trematoda</taxon>
        <taxon>Digenea</taxon>
        <taxon>Plagiorchiida</taxon>
        <taxon>Echinostomata</taxon>
        <taxon>Echinostomatoidea</taxon>
        <taxon>Fasciolidae</taxon>
        <taxon>Fasciolopsis</taxon>
    </lineage>
</organism>
<dbReference type="Pfam" id="PF25523">
    <property type="entry name" value="Ig_RIMBP2"/>
    <property type="match status" value="1"/>
</dbReference>
<evidence type="ECO:0000313" key="3">
    <source>
        <dbReference type="Proteomes" id="UP000728185"/>
    </source>
</evidence>
<gene>
    <name evidence="2" type="ORF">FBUS_07016</name>
</gene>
<keyword evidence="3" id="KW-1185">Reference proteome</keyword>
<reference evidence="2" key="1">
    <citation type="submission" date="2019-05" db="EMBL/GenBank/DDBJ databases">
        <title>Annotation for the trematode Fasciolopsis buski.</title>
        <authorList>
            <person name="Choi Y.-J."/>
        </authorList>
    </citation>
    <scope>NUCLEOTIDE SEQUENCE</scope>
    <source>
        <strain evidence="2">HT</strain>
        <tissue evidence="2">Whole worm</tissue>
    </source>
</reference>
<dbReference type="InterPro" id="IPR013783">
    <property type="entry name" value="Ig-like_fold"/>
</dbReference>
<dbReference type="Proteomes" id="UP000728185">
    <property type="component" value="Unassembled WGS sequence"/>
</dbReference>
<dbReference type="AlphaFoldDB" id="A0A8E0S1Q4"/>